<sequence length="117" mass="12880">MLVEYYGVIQNNYASQNFSSRAQLPFSSLSFPCVAPSKKKPFLRHQSSFLIESSLVLASSPVAGGSLFSPPLQVVIADESHYLKNAQAKRTFASLPVIEKAQYAIEIRINMNLAQSV</sequence>
<dbReference type="GeneID" id="130468943"/>
<keyword evidence="1" id="KW-1185">Reference proteome</keyword>
<evidence type="ECO:0000313" key="2">
    <source>
        <dbReference type="RefSeq" id="XP_056693970.1"/>
    </source>
</evidence>
<protein>
    <recommendedName>
        <fullName evidence="3">SNF2 N-terminal domain-containing protein</fullName>
    </recommendedName>
</protein>
<evidence type="ECO:0000313" key="1">
    <source>
        <dbReference type="Proteomes" id="UP000813463"/>
    </source>
</evidence>
<gene>
    <name evidence="2" type="primary">LOC130468943</name>
</gene>
<dbReference type="Proteomes" id="UP000813463">
    <property type="component" value="Chromosome 3"/>
</dbReference>
<accession>A0ABM3REE7</accession>
<name>A0ABM3REE7_SPIOL</name>
<reference evidence="1" key="1">
    <citation type="journal article" date="2021" name="Nat. Commun.">
        <title>Genomic analyses provide insights into spinach domestication and the genetic basis of agronomic traits.</title>
        <authorList>
            <person name="Cai X."/>
            <person name="Sun X."/>
            <person name="Xu C."/>
            <person name="Sun H."/>
            <person name="Wang X."/>
            <person name="Ge C."/>
            <person name="Zhang Z."/>
            <person name="Wang Q."/>
            <person name="Fei Z."/>
            <person name="Jiao C."/>
            <person name="Wang Q."/>
        </authorList>
    </citation>
    <scope>NUCLEOTIDE SEQUENCE [LARGE SCALE GENOMIC DNA]</scope>
    <source>
        <strain evidence="1">cv. Varoflay</strain>
    </source>
</reference>
<reference evidence="2" key="2">
    <citation type="submission" date="2025-08" db="UniProtKB">
        <authorList>
            <consortium name="RefSeq"/>
        </authorList>
    </citation>
    <scope>IDENTIFICATION</scope>
    <source>
        <tissue evidence="2">Leaf</tissue>
    </source>
</reference>
<evidence type="ECO:0008006" key="3">
    <source>
        <dbReference type="Google" id="ProtNLM"/>
    </source>
</evidence>
<organism evidence="1 2">
    <name type="scientific">Spinacia oleracea</name>
    <name type="common">Spinach</name>
    <dbReference type="NCBI Taxonomy" id="3562"/>
    <lineage>
        <taxon>Eukaryota</taxon>
        <taxon>Viridiplantae</taxon>
        <taxon>Streptophyta</taxon>
        <taxon>Embryophyta</taxon>
        <taxon>Tracheophyta</taxon>
        <taxon>Spermatophyta</taxon>
        <taxon>Magnoliopsida</taxon>
        <taxon>eudicotyledons</taxon>
        <taxon>Gunneridae</taxon>
        <taxon>Pentapetalae</taxon>
        <taxon>Caryophyllales</taxon>
        <taxon>Chenopodiaceae</taxon>
        <taxon>Chenopodioideae</taxon>
        <taxon>Anserineae</taxon>
        <taxon>Spinacia</taxon>
    </lineage>
</organism>
<dbReference type="RefSeq" id="XP_056693970.1">
    <property type="nucleotide sequence ID" value="XM_056837992.1"/>
</dbReference>
<proteinExistence type="predicted"/>